<organism evidence="2">
    <name type="scientific">Tanacetum cinerariifolium</name>
    <name type="common">Dalmatian daisy</name>
    <name type="synonym">Chrysanthemum cinerariifolium</name>
    <dbReference type="NCBI Taxonomy" id="118510"/>
    <lineage>
        <taxon>Eukaryota</taxon>
        <taxon>Viridiplantae</taxon>
        <taxon>Streptophyta</taxon>
        <taxon>Embryophyta</taxon>
        <taxon>Tracheophyta</taxon>
        <taxon>Spermatophyta</taxon>
        <taxon>Magnoliopsida</taxon>
        <taxon>eudicotyledons</taxon>
        <taxon>Gunneridae</taxon>
        <taxon>Pentapetalae</taxon>
        <taxon>asterids</taxon>
        <taxon>campanulids</taxon>
        <taxon>Asterales</taxon>
        <taxon>Asteraceae</taxon>
        <taxon>Asteroideae</taxon>
        <taxon>Anthemideae</taxon>
        <taxon>Anthemidinae</taxon>
        <taxon>Tanacetum</taxon>
    </lineage>
</organism>
<gene>
    <name evidence="2" type="ORF">Tci_859087</name>
</gene>
<sequence>MDDEIKKCSEPIDCEYWISKILADELDVENTCLKKETEMPTQAEEGSHEPRDSMLIRNDYMLEHSMPILHHLADQGNYAYPTYEPLNIPPYPYPYTPYPYPYTHYPDPGNQSNQGGSYGLGGDDYFTSAMPDFGGSSSGYAVGSSSRGARFNDDDDDDMDE</sequence>
<evidence type="ECO:0000256" key="1">
    <source>
        <dbReference type="SAM" id="MobiDB-lite"/>
    </source>
</evidence>
<evidence type="ECO:0000313" key="2">
    <source>
        <dbReference type="EMBL" id="GFC87117.1"/>
    </source>
</evidence>
<reference evidence="2" key="1">
    <citation type="journal article" date="2019" name="Sci. Rep.">
        <title>Draft genome of Tanacetum cinerariifolium, the natural source of mosquito coil.</title>
        <authorList>
            <person name="Yamashiro T."/>
            <person name="Shiraishi A."/>
            <person name="Satake H."/>
            <person name="Nakayama K."/>
        </authorList>
    </citation>
    <scope>NUCLEOTIDE SEQUENCE</scope>
</reference>
<feature type="region of interest" description="Disordered" evidence="1">
    <location>
        <begin position="104"/>
        <end position="124"/>
    </location>
</feature>
<accession>A0A699RPR9</accession>
<feature type="region of interest" description="Disordered" evidence="1">
    <location>
        <begin position="136"/>
        <end position="161"/>
    </location>
</feature>
<name>A0A699RPR9_TANCI</name>
<proteinExistence type="predicted"/>
<dbReference type="EMBL" id="BKCJ011108720">
    <property type="protein sequence ID" value="GFC87117.1"/>
    <property type="molecule type" value="Genomic_DNA"/>
</dbReference>
<comment type="caution">
    <text evidence="2">The sequence shown here is derived from an EMBL/GenBank/DDBJ whole genome shotgun (WGS) entry which is preliminary data.</text>
</comment>
<dbReference type="AlphaFoldDB" id="A0A699RPR9"/>
<protein>
    <submittedName>
        <fullName evidence="2">Uncharacterized protein</fullName>
    </submittedName>
</protein>
<feature type="compositionally biased region" description="Low complexity" evidence="1">
    <location>
        <begin position="136"/>
        <end position="148"/>
    </location>
</feature>